<gene>
    <name evidence="1" type="ORF">HMPREF1076_02188</name>
</gene>
<evidence type="ECO:0000313" key="2">
    <source>
        <dbReference type="Proteomes" id="UP000006330"/>
    </source>
</evidence>
<comment type="caution">
    <text evidence="1">The sequence shown here is derived from an EMBL/GenBank/DDBJ whole genome shotgun (WGS) entry which is preliminary data.</text>
</comment>
<dbReference type="EMBL" id="AGZO01000014">
    <property type="protein sequence ID" value="EKN17054.1"/>
    <property type="molecule type" value="Genomic_DNA"/>
</dbReference>
<proteinExistence type="predicted"/>
<reference evidence="1 2" key="1">
    <citation type="submission" date="2012-02" db="EMBL/GenBank/DDBJ databases">
        <title>The Genome Sequence of Parabacteroides goldsteinii CL02T12C30.</title>
        <authorList>
            <consortium name="The Broad Institute Genome Sequencing Platform"/>
            <person name="Earl A."/>
            <person name="Ward D."/>
            <person name="Feldgarden M."/>
            <person name="Gevers D."/>
            <person name="Zitomersky N.L."/>
            <person name="Coyne M.J."/>
            <person name="Comstock L.E."/>
            <person name="Young S.K."/>
            <person name="Zeng Q."/>
            <person name="Gargeya S."/>
            <person name="Fitzgerald M."/>
            <person name="Haas B."/>
            <person name="Abouelleil A."/>
            <person name="Alvarado L."/>
            <person name="Arachchi H.M."/>
            <person name="Berlin A."/>
            <person name="Chapman S.B."/>
            <person name="Gearin G."/>
            <person name="Goldberg J."/>
            <person name="Griggs A."/>
            <person name="Gujja S."/>
            <person name="Hansen M."/>
            <person name="Heiman D."/>
            <person name="Howarth C."/>
            <person name="Larimer J."/>
            <person name="Lui A."/>
            <person name="MacDonald P.J.P."/>
            <person name="McCowen C."/>
            <person name="Montmayeur A."/>
            <person name="Murphy C."/>
            <person name="Neiman D."/>
            <person name="Pearson M."/>
            <person name="Priest M."/>
            <person name="Roberts A."/>
            <person name="Saif S."/>
            <person name="Shea T."/>
            <person name="Sisk P."/>
            <person name="Stolte C."/>
            <person name="Sykes S."/>
            <person name="Wortman J."/>
            <person name="Nusbaum C."/>
            <person name="Birren B."/>
        </authorList>
    </citation>
    <scope>NUCLEOTIDE SEQUENCE [LARGE SCALE GENOMIC DNA]</scope>
    <source>
        <strain evidence="1 2">CL02T12C30</strain>
    </source>
</reference>
<dbReference type="Proteomes" id="UP000006330">
    <property type="component" value="Unassembled WGS sequence"/>
</dbReference>
<dbReference type="OrthoDB" id="1495049at2"/>
<dbReference type="HOGENOM" id="CLU_1623834_0_0_10"/>
<protein>
    <submittedName>
        <fullName evidence="1">Uncharacterized protein</fullName>
    </submittedName>
</protein>
<dbReference type="AlphaFoldDB" id="K5ZMR9"/>
<sequence length="163" mass="19317">MSKQINFYSCPNDKEMIANTLKNVFGQLLCVPYYKGNFSLFDKNMNEEVFHLTENSLQTHISYYTHEYYDGTTAEVLDCVKSPVLEYSVPFQREDMVFVSGRFYCCSDNIEFSQKVSKFFGKLKKEFRYVKQWKCYISNSIDIEVSRFFVPNRVITINKKELK</sequence>
<accession>K5ZMR9</accession>
<name>K5ZMR9_9BACT</name>
<evidence type="ECO:0000313" key="1">
    <source>
        <dbReference type="EMBL" id="EKN17054.1"/>
    </source>
</evidence>
<organism evidence="1 2">
    <name type="scientific">Parabacteroides goldsteinii CL02T12C30</name>
    <dbReference type="NCBI Taxonomy" id="999418"/>
    <lineage>
        <taxon>Bacteria</taxon>
        <taxon>Pseudomonadati</taxon>
        <taxon>Bacteroidota</taxon>
        <taxon>Bacteroidia</taxon>
        <taxon>Bacteroidales</taxon>
        <taxon>Tannerellaceae</taxon>
        <taxon>Parabacteroides</taxon>
    </lineage>
</organism>
<dbReference type="RefSeq" id="WP_007653994.1">
    <property type="nucleotide sequence ID" value="NZ_JH976472.1"/>
</dbReference>